<dbReference type="RefSeq" id="WP_121644944.1">
    <property type="nucleotide sequence ID" value="NZ_RCWN01000001.1"/>
</dbReference>
<proteinExistence type="predicted"/>
<dbReference type="EMBL" id="RCWN01000001">
    <property type="protein sequence ID" value="RLQ87981.1"/>
    <property type="molecule type" value="Genomic_DNA"/>
</dbReference>
<keyword evidence="2" id="KW-1185">Reference proteome</keyword>
<reference evidence="1 2" key="1">
    <citation type="submission" date="2018-10" db="EMBL/GenBank/DDBJ databases">
        <title>Notoacmeibacter sp. M2BS9Y-3-1, whole genome shotgun sequence.</title>
        <authorList>
            <person name="Tuo L."/>
        </authorList>
    </citation>
    <scope>NUCLEOTIDE SEQUENCE [LARGE SCALE GENOMIC DNA]</scope>
    <source>
        <strain evidence="1 2">M2BS9Y-3-1</strain>
    </source>
</reference>
<evidence type="ECO:0000313" key="2">
    <source>
        <dbReference type="Proteomes" id="UP000281094"/>
    </source>
</evidence>
<dbReference type="AlphaFoldDB" id="A0A3L7JEI5"/>
<gene>
    <name evidence="1" type="ORF">D8780_06925</name>
</gene>
<sequence length="363" mass="40578">MTDAAKDLWGQIFSRALELPDAAINRPENEGEQAQRFREALRAAGWSDEKINARYEAYAQLEQPLQPTSPGVAPNLEAHAQIIADRVSAAITAQGLAHTPVLVGIDPRPGVEAGLTNVIMTDEAILTVTSFFFRWCGLIARAYTRTLLLDPKYWSTSELSPEEDRLLLLRDIELTLYWNRIFVSFASTGTHALVPYRPATEMELFLFEQVAWATEYFAFAHEYGHHALVHRNVGDNPIKQEYAADSFAMSLAEQLRSEPLQIDNPYIATGAGGVLVLMANDILRSIDTKDAPAPTNGAVLTHPVTSERVSRITNRHLMQPDRFRFDREFCNTVARIMNVVAGIVREFHDSGGRELIDKIRSST</sequence>
<organism evidence="1 2">
    <name type="scientific">Notoacmeibacter ruber</name>
    <dbReference type="NCBI Taxonomy" id="2670375"/>
    <lineage>
        <taxon>Bacteria</taxon>
        <taxon>Pseudomonadati</taxon>
        <taxon>Pseudomonadota</taxon>
        <taxon>Alphaproteobacteria</taxon>
        <taxon>Hyphomicrobiales</taxon>
        <taxon>Notoacmeibacteraceae</taxon>
        <taxon>Notoacmeibacter</taxon>
    </lineage>
</organism>
<dbReference type="Proteomes" id="UP000281094">
    <property type="component" value="Unassembled WGS sequence"/>
</dbReference>
<name>A0A3L7JEI5_9HYPH</name>
<comment type="caution">
    <text evidence="1">The sequence shown here is derived from an EMBL/GenBank/DDBJ whole genome shotgun (WGS) entry which is preliminary data.</text>
</comment>
<protein>
    <submittedName>
        <fullName evidence="1">Uncharacterized protein</fullName>
    </submittedName>
</protein>
<accession>A0A3L7JEI5</accession>
<evidence type="ECO:0000313" key="1">
    <source>
        <dbReference type="EMBL" id="RLQ87981.1"/>
    </source>
</evidence>